<accession>A0A4Q4T9Q7</accession>
<evidence type="ECO:0000259" key="2">
    <source>
        <dbReference type="Pfam" id="PF06985"/>
    </source>
</evidence>
<comment type="caution">
    <text evidence="3">The sequence shown here is derived from an EMBL/GenBank/DDBJ whole genome shotgun (WGS) entry which is preliminary data.</text>
</comment>
<feature type="region of interest" description="Disordered" evidence="1">
    <location>
        <begin position="532"/>
        <end position="581"/>
    </location>
</feature>
<dbReference type="Pfam" id="PF06985">
    <property type="entry name" value="HET"/>
    <property type="match status" value="1"/>
</dbReference>
<feature type="compositionally biased region" description="Acidic residues" evidence="1">
    <location>
        <begin position="554"/>
        <end position="573"/>
    </location>
</feature>
<sequence>MRLINTETLELAEFHGFHKIQRACQIAIEDGIEWIWIDTNCIDKSSSAELTEAINSMYNWYSASTVCYAYLCDVPDLDMAEEDPLHHFRKSSWFHRGWTLQELIAPSRVLFYSKTWTRIGDRSGSLAVVISRITGIDLSVILGIANLHQISVAKKMSWAATRQTSRVEDMAYCLLGIFDVNMPLLYGEGPKAFIRLQEEIIRISNDHTIFCWARDSGVAQSWTSMLAPSPAAFLKSGDYVAVDAWEAPVPYSMTNLGLSIHLPVLYTLTQIVVVLDAGVSHGDPGLRACIAMQRTNQRRSGSNILDRSRLLGRPILLSKEATDTRERYHLVIRSGYIPPVESPYRRLLPMFKHGVLLFVDPTATRLLSTSKRDMPLGAVGYDIDTHPAGIFDFDAGILRLPAFEGGSSLVTSGLMRIRFKSPQAADFYLFFAVILTLGGKEVWNCSVHLADDLGDILLAFEQELGEDEWPPDDLLIHQYLRVEAWQQHCQQLTAHSSDESLFVSIGGPISSLPGTNVRAAVLSAKADTRLPVPLQSMESNSADYKDHESVRNSEEDEQEDEDWDSEEKDEDDKEFSQFSYA</sequence>
<dbReference type="AlphaFoldDB" id="A0A4Q4T9Q7"/>
<evidence type="ECO:0000313" key="4">
    <source>
        <dbReference type="Proteomes" id="UP000293360"/>
    </source>
</evidence>
<protein>
    <recommendedName>
        <fullName evidence="2">Heterokaryon incompatibility domain-containing protein</fullName>
    </recommendedName>
</protein>
<dbReference type="STRING" id="155417.A0A4Q4T9Q7"/>
<feature type="domain" description="Heterokaryon incompatibility" evidence="2">
    <location>
        <begin position="19"/>
        <end position="71"/>
    </location>
</feature>
<dbReference type="OrthoDB" id="194358at2759"/>
<dbReference type="InterPro" id="IPR010730">
    <property type="entry name" value="HET"/>
</dbReference>
<keyword evidence="4" id="KW-1185">Reference proteome</keyword>
<proteinExistence type="predicted"/>
<dbReference type="EMBL" id="QJNU01000276">
    <property type="protein sequence ID" value="RYP03198.1"/>
    <property type="molecule type" value="Genomic_DNA"/>
</dbReference>
<dbReference type="PANTHER" id="PTHR10622">
    <property type="entry name" value="HET DOMAIN-CONTAINING PROTEIN"/>
    <property type="match status" value="1"/>
</dbReference>
<name>A0A4Q4T9Q7_9PEZI</name>
<reference evidence="3 4" key="1">
    <citation type="submission" date="2018-06" db="EMBL/GenBank/DDBJ databases">
        <title>Complete Genomes of Monosporascus.</title>
        <authorList>
            <person name="Robinson A.J."/>
            <person name="Natvig D.O."/>
        </authorList>
    </citation>
    <scope>NUCLEOTIDE SEQUENCE [LARGE SCALE GENOMIC DNA]</scope>
    <source>
        <strain evidence="3 4">CBS 110550</strain>
    </source>
</reference>
<organism evidence="3 4">
    <name type="scientific">Monosporascus ibericus</name>
    <dbReference type="NCBI Taxonomy" id="155417"/>
    <lineage>
        <taxon>Eukaryota</taxon>
        <taxon>Fungi</taxon>
        <taxon>Dikarya</taxon>
        <taxon>Ascomycota</taxon>
        <taxon>Pezizomycotina</taxon>
        <taxon>Sordariomycetes</taxon>
        <taxon>Xylariomycetidae</taxon>
        <taxon>Xylariales</taxon>
        <taxon>Xylariales incertae sedis</taxon>
        <taxon>Monosporascus</taxon>
    </lineage>
</organism>
<dbReference type="Proteomes" id="UP000293360">
    <property type="component" value="Unassembled WGS sequence"/>
</dbReference>
<feature type="compositionally biased region" description="Basic and acidic residues" evidence="1">
    <location>
        <begin position="543"/>
        <end position="553"/>
    </location>
</feature>
<gene>
    <name evidence="3" type="ORF">DL764_005302</name>
</gene>
<evidence type="ECO:0000313" key="3">
    <source>
        <dbReference type="EMBL" id="RYP03198.1"/>
    </source>
</evidence>
<dbReference type="PANTHER" id="PTHR10622:SF10">
    <property type="entry name" value="HET DOMAIN-CONTAINING PROTEIN"/>
    <property type="match status" value="1"/>
</dbReference>
<evidence type="ECO:0000256" key="1">
    <source>
        <dbReference type="SAM" id="MobiDB-lite"/>
    </source>
</evidence>